<dbReference type="PANTHER" id="PTHR24089">
    <property type="entry name" value="SOLUTE CARRIER FAMILY 25"/>
    <property type="match status" value="1"/>
</dbReference>
<proteinExistence type="inferred from homology"/>
<dbReference type="FunFam" id="1.50.40.10:FF:000150">
    <property type="entry name" value="Adenine nucleotide transporter BT1, chloroplastic/mitochondrial"/>
    <property type="match status" value="1"/>
</dbReference>
<comment type="subcellular location">
    <subcellularLocation>
        <location evidence="1">Mitochondrion inner membrane</location>
        <topology evidence="1">Multi-pass membrane protein</topology>
    </subcellularLocation>
    <subcellularLocation>
        <location evidence="2">Plastid</location>
        <location evidence="2">Chloroplast inner membrane</location>
        <topology evidence="2">Multi-pass membrane protein</topology>
    </subcellularLocation>
</comment>
<evidence type="ECO:0000313" key="15">
    <source>
        <dbReference type="Proteomes" id="UP000734854"/>
    </source>
</evidence>
<keyword evidence="5 12" id="KW-0812">Transmembrane</keyword>
<keyword evidence="10" id="KW-0496">Mitochondrion</keyword>
<comment type="similarity">
    <text evidence="3 13">Belongs to the mitochondrial carrier (TC 2.A.29) family.</text>
</comment>
<evidence type="ECO:0000256" key="7">
    <source>
        <dbReference type="ARBA" id="ARBA00022780"/>
    </source>
</evidence>
<evidence type="ECO:0000256" key="13">
    <source>
        <dbReference type="RuleBase" id="RU000488"/>
    </source>
</evidence>
<evidence type="ECO:0000256" key="12">
    <source>
        <dbReference type="PROSITE-ProRule" id="PRU00282"/>
    </source>
</evidence>
<dbReference type="GO" id="GO:0005743">
    <property type="term" value="C:mitochondrial inner membrane"/>
    <property type="evidence" value="ECO:0007669"/>
    <property type="project" value="UniProtKB-SubCell"/>
</dbReference>
<evidence type="ECO:0000256" key="11">
    <source>
        <dbReference type="ARBA" id="ARBA00023136"/>
    </source>
</evidence>
<dbReference type="GO" id="GO:0009706">
    <property type="term" value="C:chloroplast inner membrane"/>
    <property type="evidence" value="ECO:0007669"/>
    <property type="project" value="UniProtKB-SubCell"/>
</dbReference>
<reference evidence="14 15" key="1">
    <citation type="submission" date="2020-08" db="EMBL/GenBank/DDBJ databases">
        <title>Plant Genome Project.</title>
        <authorList>
            <person name="Zhang R.-G."/>
        </authorList>
    </citation>
    <scope>NUCLEOTIDE SEQUENCE [LARGE SCALE GENOMIC DNA]</scope>
    <source>
        <tissue evidence="14">Rhizome</tissue>
    </source>
</reference>
<evidence type="ECO:0000256" key="6">
    <source>
        <dbReference type="ARBA" id="ARBA00022737"/>
    </source>
</evidence>
<dbReference type="OrthoDB" id="270584at2759"/>
<comment type="caution">
    <text evidence="14">The sequence shown here is derived from an EMBL/GenBank/DDBJ whole genome shotgun (WGS) entry which is preliminary data.</text>
</comment>
<keyword evidence="4 13" id="KW-0813">Transport</keyword>
<protein>
    <submittedName>
        <fullName evidence="14">Uncharacterized protein</fullName>
    </submittedName>
</protein>
<dbReference type="EMBL" id="JACMSC010000004">
    <property type="protein sequence ID" value="KAG6524590.1"/>
    <property type="molecule type" value="Genomic_DNA"/>
</dbReference>
<keyword evidence="7" id="KW-1001">Plastid inner membrane</keyword>
<evidence type="ECO:0000256" key="8">
    <source>
        <dbReference type="ARBA" id="ARBA00022792"/>
    </source>
</evidence>
<keyword evidence="7" id="KW-0934">Plastid</keyword>
<dbReference type="Pfam" id="PF00153">
    <property type="entry name" value="Mito_carr"/>
    <property type="match status" value="3"/>
</dbReference>
<keyword evidence="15" id="KW-1185">Reference proteome</keyword>
<dbReference type="PROSITE" id="PS50920">
    <property type="entry name" value="SOLCAR"/>
    <property type="match status" value="3"/>
</dbReference>
<gene>
    <name evidence="14" type="ORF">ZIOFF_014524</name>
</gene>
<dbReference type="Proteomes" id="UP000734854">
    <property type="component" value="Unassembled WGS sequence"/>
</dbReference>
<evidence type="ECO:0000256" key="1">
    <source>
        <dbReference type="ARBA" id="ARBA00004448"/>
    </source>
</evidence>
<accession>A0A8J5HAZ3</accession>
<dbReference type="GO" id="GO:0015748">
    <property type="term" value="P:organophosphate ester transport"/>
    <property type="evidence" value="ECO:0007669"/>
    <property type="project" value="UniProtKB-ARBA"/>
</dbReference>
<keyword evidence="6" id="KW-0677">Repeat</keyword>
<keyword evidence="8" id="KW-0999">Mitochondrion inner membrane</keyword>
<name>A0A8J5HAZ3_ZINOF</name>
<evidence type="ECO:0000256" key="9">
    <source>
        <dbReference type="ARBA" id="ARBA00022989"/>
    </source>
</evidence>
<evidence type="ECO:0000256" key="4">
    <source>
        <dbReference type="ARBA" id="ARBA00022448"/>
    </source>
</evidence>
<dbReference type="InterPro" id="IPR018108">
    <property type="entry name" value="MCP_transmembrane"/>
</dbReference>
<evidence type="ECO:0000256" key="2">
    <source>
        <dbReference type="ARBA" id="ARBA00004478"/>
    </source>
</evidence>
<keyword evidence="9" id="KW-1133">Transmembrane helix</keyword>
<feature type="repeat" description="Solcar" evidence="12">
    <location>
        <begin position="102"/>
        <end position="185"/>
    </location>
</feature>
<keyword evidence="11 12" id="KW-0472">Membrane</keyword>
<feature type="repeat" description="Solcar" evidence="12">
    <location>
        <begin position="196"/>
        <end position="280"/>
    </location>
</feature>
<sequence length="387" mass="41725">MADKRLQAVEKNSGWLLQPFPELGFSWNIHDGLLPSGGLFASVGQVGVGLGVSSKSPSVTPEAGYQVVGTPAESTGDVTSYVEEALVKKKKNILQVRIKVRNPHLRRLLSGGIAGAVSRTCVAPLETIRTHLMVGSNGNSTTEVFQTIMKTEGWTGLFRGNFVNVIRVAPSKAIELFAFDTAKKVLTPKEGEQPKIPIPPSLVAGAFAGVSSTLCTYPLELLKTRLTIQRDVYDNLLHAFVKIVREEGPAELFRGLTPSLIGVVPYAATNYFAYDSLKKLYRKTFKKDEIGNIATLLIGSASGAISSSATFPLEVARKHMQVGAVGGRQVYKNMLHALLSILEQEGIGGLYKGLGPSCMKLVPAAGISFMCYEACKKILIDENEKTL</sequence>
<feature type="repeat" description="Solcar" evidence="12">
    <location>
        <begin position="290"/>
        <end position="378"/>
    </location>
</feature>
<organism evidence="14 15">
    <name type="scientific">Zingiber officinale</name>
    <name type="common">Ginger</name>
    <name type="synonym">Amomum zingiber</name>
    <dbReference type="NCBI Taxonomy" id="94328"/>
    <lineage>
        <taxon>Eukaryota</taxon>
        <taxon>Viridiplantae</taxon>
        <taxon>Streptophyta</taxon>
        <taxon>Embryophyta</taxon>
        <taxon>Tracheophyta</taxon>
        <taxon>Spermatophyta</taxon>
        <taxon>Magnoliopsida</taxon>
        <taxon>Liliopsida</taxon>
        <taxon>Zingiberales</taxon>
        <taxon>Zingiberaceae</taxon>
        <taxon>Zingiber</taxon>
    </lineage>
</organism>
<dbReference type="AlphaFoldDB" id="A0A8J5HAZ3"/>
<evidence type="ECO:0000256" key="10">
    <source>
        <dbReference type="ARBA" id="ARBA00023128"/>
    </source>
</evidence>
<evidence type="ECO:0000256" key="3">
    <source>
        <dbReference type="ARBA" id="ARBA00006375"/>
    </source>
</evidence>
<evidence type="ECO:0000313" key="14">
    <source>
        <dbReference type="EMBL" id="KAG6524590.1"/>
    </source>
</evidence>
<evidence type="ECO:0000256" key="5">
    <source>
        <dbReference type="ARBA" id="ARBA00022692"/>
    </source>
</evidence>